<feature type="transmembrane region" description="Helical" evidence="7">
    <location>
        <begin position="90"/>
        <end position="111"/>
    </location>
</feature>
<evidence type="ECO:0000313" key="9">
    <source>
        <dbReference type="Proteomes" id="UP000603317"/>
    </source>
</evidence>
<feature type="transmembrane region" description="Helical" evidence="7">
    <location>
        <begin position="34"/>
        <end position="54"/>
    </location>
</feature>
<comment type="caution">
    <text evidence="8">The sequence shown here is derived from an EMBL/GenBank/DDBJ whole genome shotgun (WGS) entry which is preliminary data.</text>
</comment>
<evidence type="ECO:0000256" key="4">
    <source>
        <dbReference type="ARBA" id="ARBA00022989"/>
    </source>
</evidence>
<dbReference type="RefSeq" id="WP_188642615.1">
    <property type="nucleotide sequence ID" value="NZ_BMID01000001.1"/>
</dbReference>
<dbReference type="PANTHER" id="PTHR21716:SF16">
    <property type="entry name" value="BLL1467 PROTEIN"/>
    <property type="match status" value="1"/>
</dbReference>
<feature type="transmembrane region" description="Helical" evidence="7">
    <location>
        <begin position="259"/>
        <end position="285"/>
    </location>
</feature>
<keyword evidence="9" id="KW-1185">Reference proteome</keyword>
<comment type="subcellular location">
    <subcellularLocation>
        <location evidence="1">Membrane</location>
        <topology evidence="1">Multi-pass membrane protein</topology>
    </subcellularLocation>
</comment>
<evidence type="ECO:0000256" key="6">
    <source>
        <dbReference type="SAM" id="MobiDB-lite"/>
    </source>
</evidence>
<keyword evidence="4 7" id="KW-1133">Transmembrane helix</keyword>
<feature type="transmembrane region" description="Helical" evidence="7">
    <location>
        <begin position="292"/>
        <end position="310"/>
    </location>
</feature>
<dbReference type="EMBL" id="BMID01000001">
    <property type="protein sequence ID" value="GGA10153.1"/>
    <property type="molecule type" value="Genomic_DNA"/>
</dbReference>
<name>A0ABQ1FF13_9SPHN</name>
<evidence type="ECO:0000256" key="1">
    <source>
        <dbReference type="ARBA" id="ARBA00004141"/>
    </source>
</evidence>
<accession>A0ABQ1FF13</accession>
<comment type="similarity">
    <text evidence="2">Belongs to the autoinducer-2 exporter (AI-2E) (TC 2.A.86) family.</text>
</comment>
<protein>
    <submittedName>
        <fullName evidence="8">AI-2E family transporter</fullName>
    </submittedName>
</protein>
<gene>
    <name evidence="8" type="ORF">GCM10010923_20780</name>
</gene>
<feature type="region of interest" description="Disordered" evidence="6">
    <location>
        <begin position="1"/>
        <end position="21"/>
    </location>
</feature>
<dbReference type="Proteomes" id="UP000603317">
    <property type="component" value="Unassembled WGS sequence"/>
</dbReference>
<dbReference type="PANTHER" id="PTHR21716">
    <property type="entry name" value="TRANSMEMBRANE PROTEIN"/>
    <property type="match status" value="1"/>
</dbReference>
<evidence type="ECO:0000256" key="7">
    <source>
        <dbReference type="SAM" id="Phobius"/>
    </source>
</evidence>
<dbReference type="InterPro" id="IPR002549">
    <property type="entry name" value="AI-2E-like"/>
</dbReference>
<evidence type="ECO:0000313" key="8">
    <source>
        <dbReference type="EMBL" id="GGA10153.1"/>
    </source>
</evidence>
<keyword evidence="3 7" id="KW-0812">Transmembrane</keyword>
<feature type="transmembrane region" description="Helical" evidence="7">
    <location>
        <begin position="60"/>
        <end position="78"/>
    </location>
</feature>
<dbReference type="Pfam" id="PF01594">
    <property type="entry name" value="AI-2E_transport"/>
    <property type="match status" value="1"/>
</dbReference>
<keyword evidence="5 7" id="KW-0472">Membrane</keyword>
<feature type="transmembrane region" description="Helical" evidence="7">
    <location>
        <begin position="172"/>
        <end position="194"/>
    </location>
</feature>
<sequence>MADEPADPIAEDKAAPATGTPPTRRLLAEQELRLISALVLMLGIGLFLALPFVLSIGSVVFLPVTTAIILTIILSPLADRLSGWGVPNILSSLLAVMIFLALLVAALLTILQPALDLIDTLPAFLARVGERIMQLRGTFAWMADAAAQLERVLGSSDDRQVVVASPSLIQQLALATPSVVVETLVTFLMAFFMIEARGRWRRQLLLGRSDYGASLKAARVLREVQDRVAQYFATVATINFAVGVIVALGAWALGMTAPLMWGGLAALLNFLPYLGPLAMTVFLTLYGLSTDGNILIALIPAFAYVGLHTVEANAVTPSVLGVRFTINPVIILIAISYFAWIWGVVGALLSVPIVITLKALFQHIGKPNLLGFAFGETLFPNAPAEPAPEPRPDRPPA</sequence>
<evidence type="ECO:0000256" key="2">
    <source>
        <dbReference type="ARBA" id="ARBA00009773"/>
    </source>
</evidence>
<evidence type="ECO:0000256" key="5">
    <source>
        <dbReference type="ARBA" id="ARBA00023136"/>
    </source>
</evidence>
<evidence type="ECO:0000256" key="3">
    <source>
        <dbReference type="ARBA" id="ARBA00022692"/>
    </source>
</evidence>
<feature type="transmembrane region" description="Helical" evidence="7">
    <location>
        <begin position="231"/>
        <end position="253"/>
    </location>
</feature>
<proteinExistence type="inferred from homology"/>
<feature type="transmembrane region" description="Helical" evidence="7">
    <location>
        <begin position="330"/>
        <end position="357"/>
    </location>
</feature>
<organism evidence="8 9">
    <name type="scientific">Blastomonas marina</name>
    <dbReference type="NCBI Taxonomy" id="1867408"/>
    <lineage>
        <taxon>Bacteria</taxon>
        <taxon>Pseudomonadati</taxon>
        <taxon>Pseudomonadota</taxon>
        <taxon>Alphaproteobacteria</taxon>
        <taxon>Sphingomonadales</taxon>
        <taxon>Sphingomonadaceae</taxon>
        <taxon>Blastomonas</taxon>
    </lineage>
</organism>
<reference evidence="9" key="1">
    <citation type="journal article" date="2019" name="Int. J. Syst. Evol. Microbiol.">
        <title>The Global Catalogue of Microorganisms (GCM) 10K type strain sequencing project: providing services to taxonomists for standard genome sequencing and annotation.</title>
        <authorList>
            <consortium name="The Broad Institute Genomics Platform"/>
            <consortium name="The Broad Institute Genome Sequencing Center for Infectious Disease"/>
            <person name="Wu L."/>
            <person name="Ma J."/>
        </authorList>
    </citation>
    <scope>NUCLEOTIDE SEQUENCE [LARGE SCALE GENOMIC DNA]</scope>
    <source>
        <strain evidence="9">CGMCC 1.15297</strain>
    </source>
</reference>